<dbReference type="SUPFAM" id="SSF47384">
    <property type="entry name" value="Homodimeric domain of signal transducing histidine kinase"/>
    <property type="match status" value="1"/>
</dbReference>
<dbReference type="PANTHER" id="PTHR43547">
    <property type="entry name" value="TWO-COMPONENT HISTIDINE KINASE"/>
    <property type="match status" value="1"/>
</dbReference>
<evidence type="ECO:0000256" key="5">
    <source>
        <dbReference type="ARBA" id="ARBA00023125"/>
    </source>
</evidence>
<keyword evidence="8" id="KW-1133">Transmembrane helix</keyword>
<accession>A0ABS9KM03</accession>
<dbReference type="SUPFAM" id="SSF52172">
    <property type="entry name" value="CheY-like"/>
    <property type="match status" value="1"/>
</dbReference>
<dbReference type="Pfam" id="PF07495">
    <property type="entry name" value="Y_Y_Y"/>
    <property type="match status" value="1"/>
</dbReference>
<dbReference type="InterPro" id="IPR018060">
    <property type="entry name" value="HTH_AraC"/>
</dbReference>
<reference evidence="12" key="1">
    <citation type="submission" date="2022-01" db="EMBL/GenBank/DDBJ databases">
        <authorList>
            <person name="Jo J.-H."/>
            <person name="Im W.-T."/>
        </authorList>
    </citation>
    <scope>NUCLEOTIDE SEQUENCE</scope>
    <source>
        <strain evidence="12">NA20</strain>
    </source>
</reference>
<dbReference type="RefSeq" id="WP_237868589.1">
    <property type="nucleotide sequence ID" value="NZ_JAKLTR010000002.1"/>
</dbReference>
<dbReference type="Gene3D" id="2.60.40.10">
    <property type="entry name" value="Immunoglobulins"/>
    <property type="match status" value="1"/>
</dbReference>
<keyword evidence="4" id="KW-0805">Transcription regulation</keyword>
<gene>
    <name evidence="12" type="ORF">LZZ85_03675</name>
</gene>
<dbReference type="Gene3D" id="1.10.287.130">
    <property type="match status" value="1"/>
</dbReference>
<dbReference type="PROSITE" id="PS50110">
    <property type="entry name" value="RESPONSE_REGULATORY"/>
    <property type="match status" value="1"/>
</dbReference>
<dbReference type="InterPro" id="IPR015943">
    <property type="entry name" value="WD40/YVTN_repeat-like_dom_sf"/>
</dbReference>
<dbReference type="SUPFAM" id="SSF50998">
    <property type="entry name" value="Quinoprotein alcohol dehydrogenase-like"/>
    <property type="match status" value="1"/>
</dbReference>
<dbReference type="Pfam" id="PF00072">
    <property type="entry name" value="Response_reg"/>
    <property type="match status" value="1"/>
</dbReference>
<keyword evidence="8" id="KW-0472">Membrane</keyword>
<name>A0ABS9KM03_9BACT</name>
<dbReference type="InterPro" id="IPR011006">
    <property type="entry name" value="CheY-like_superfamily"/>
</dbReference>
<organism evidence="12 13">
    <name type="scientific">Terrimonas ginsenosidimutans</name>
    <dbReference type="NCBI Taxonomy" id="2908004"/>
    <lineage>
        <taxon>Bacteria</taxon>
        <taxon>Pseudomonadati</taxon>
        <taxon>Bacteroidota</taxon>
        <taxon>Chitinophagia</taxon>
        <taxon>Chitinophagales</taxon>
        <taxon>Chitinophagaceae</taxon>
        <taxon>Terrimonas</taxon>
    </lineage>
</organism>
<dbReference type="PROSITE" id="PS50109">
    <property type="entry name" value="HIS_KIN"/>
    <property type="match status" value="1"/>
</dbReference>
<keyword evidence="3 7" id="KW-0597">Phosphoprotein</keyword>
<dbReference type="SMART" id="SM00342">
    <property type="entry name" value="HTH_ARAC"/>
    <property type="match status" value="1"/>
</dbReference>
<dbReference type="SUPFAM" id="SSF63829">
    <property type="entry name" value="Calcium-dependent phosphotriesterase"/>
    <property type="match status" value="2"/>
</dbReference>
<feature type="domain" description="HTH araC/xylS-type" evidence="9">
    <location>
        <begin position="1357"/>
        <end position="1456"/>
    </location>
</feature>
<feature type="domain" description="Histidine kinase" evidence="10">
    <location>
        <begin position="947"/>
        <end position="1162"/>
    </location>
</feature>
<evidence type="ECO:0000256" key="1">
    <source>
        <dbReference type="ARBA" id="ARBA00000085"/>
    </source>
</evidence>
<dbReference type="InterPro" id="IPR005467">
    <property type="entry name" value="His_kinase_dom"/>
</dbReference>
<feature type="modified residue" description="4-aspartylphosphate" evidence="7">
    <location>
        <position position="1255"/>
    </location>
</feature>
<evidence type="ECO:0000313" key="13">
    <source>
        <dbReference type="Proteomes" id="UP001165367"/>
    </source>
</evidence>
<dbReference type="Pfam" id="PF07494">
    <property type="entry name" value="Reg_prop"/>
    <property type="match status" value="5"/>
</dbReference>
<dbReference type="Gene3D" id="3.40.50.2300">
    <property type="match status" value="1"/>
</dbReference>
<dbReference type="InterPro" id="IPR018062">
    <property type="entry name" value="HTH_AraC-typ_CS"/>
</dbReference>
<dbReference type="InterPro" id="IPR013783">
    <property type="entry name" value="Ig-like_fold"/>
</dbReference>
<evidence type="ECO:0000259" key="11">
    <source>
        <dbReference type="PROSITE" id="PS50110"/>
    </source>
</evidence>
<feature type="transmembrane region" description="Helical" evidence="8">
    <location>
        <begin position="900"/>
        <end position="921"/>
    </location>
</feature>
<evidence type="ECO:0000259" key="10">
    <source>
        <dbReference type="PROSITE" id="PS50109"/>
    </source>
</evidence>
<evidence type="ECO:0000256" key="6">
    <source>
        <dbReference type="ARBA" id="ARBA00023163"/>
    </source>
</evidence>
<proteinExistence type="predicted"/>
<dbReference type="InterPro" id="IPR004358">
    <property type="entry name" value="Sig_transdc_His_kin-like_C"/>
</dbReference>
<dbReference type="InterPro" id="IPR036097">
    <property type="entry name" value="HisK_dim/P_sf"/>
</dbReference>
<comment type="caution">
    <text evidence="12">The sequence shown here is derived from an EMBL/GenBank/DDBJ whole genome shotgun (WGS) entry which is preliminary data.</text>
</comment>
<dbReference type="PROSITE" id="PS00041">
    <property type="entry name" value="HTH_ARAC_FAMILY_1"/>
    <property type="match status" value="1"/>
</dbReference>
<dbReference type="PROSITE" id="PS01124">
    <property type="entry name" value="HTH_ARAC_FAMILY_2"/>
    <property type="match status" value="1"/>
</dbReference>
<evidence type="ECO:0000256" key="8">
    <source>
        <dbReference type="SAM" id="Phobius"/>
    </source>
</evidence>
<evidence type="ECO:0000259" key="9">
    <source>
        <dbReference type="PROSITE" id="PS01124"/>
    </source>
</evidence>
<comment type="catalytic activity">
    <reaction evidence="1">
        <text>ATP + protein L-histidine = ADP + protein N-phospho-L-histidine.</text>
        <dbReference type="EC" id="2.7.13.3"/>
    </reaction>
</comment>
<keyword evidence="5" id="KW-0238">DNA-binding</keyword>
<dbReference type="InterPro" id="IPR011047">
    <property type="entry name" value="Quinoprotein_ADH-like_sf"/>
</dbReference>
<evidence type="ECO:0000313" key="12">
    <source>
        <dbReference type="EMBL" id="MCG2613360.1"/>
    </source>
</evidence>
<keyword evidence="6" id="KW-0804">Transcription</keyword>
<dbReference type="CDD" id="cd00082">
    <property type="entry name" value="HisKA"/>
    <property type="match status" value="1"/>
</dbReference>
<dbReference type="Gene3D" id="2.130.10.10">
    <property type="entry name" value="YVTN repeat-like/Quinoprotein amine dehydrogenase"/>
    <property type="match status" value="3"/>
</dbReference>
<dbReference type="InterPro" id="IPR001789">
    <property type="entry name" value="Sig_transdc_resp-reg_receiver"/>
</dbReference>
<dbReference type="CDD" id="cd17574">
    <property type="entry name" value="REC_OmpR"/>
    <property type="match status" value="1"/>
</dbReference>
<dbReference type="SMART" id="SM00388">
    <property type="entry name" value="HisKA"/>
    <property type="match status" value="1"/>
</dbReference>
<feature type="domain" description="Response regulatory" evidence="11">
    <location>
        <begin position="1207"/>
        <end position="1322"/>
    </location>
</feature>
<dbReference type="SUPFAM" id="SSF46689">
    <property type="entry name" value="Homeodomain-like"/>
    <property type="match status" value="1"/>
</dbReference>
<keyword evidence="8" id="KW-0812">Transmembrane</keyword>
<dbReference type="InterPro" id="IPR011123">
    <property type="entry name" value="Y_Y_Y"/>
</dbReference>
<dbReference type="Gene3D" id="1.10.10.60">
    <property type="entry name" value="Homeodomain-like"/>
    <property type="match status" value="2"/>
</dbReference>
<dbReference type="SMART" id="SM00448">
    <property type="entry name" value="REC"/>
    <property type="match status" value="1"/>
</dbReference>
<dbReference type="Proteomes" id="UP001165367">
    <property type="component" value="Unassembled WGS sequence"/>
</dbReference>
<dbReference type="InterPro" id="IPR003594">
    <property type="entry name" value="HATPase_dom"/>
</dbReference>
<dbReference type="InterPro" id="IPR009057">
    <property type="entry name" value="Homeodomain-like_sf"/>
</dbReference>
<dbReference type="PANTHER" id="PTHR43547:SF2">
    <property type="entry name" value="HYBRID SIGNAL TRANSDUCTION HISTIDINE KINASE C"/>
    <property type="match status" value="1"/>
</dbReference>
<evidence type="ECO:0000256" key="3">
    <source>
        <dbReference type="ARBA" id="ARBA00022553"/>
    </source>
</evidence>
<keyword evidence="13" id="KW-1185">Reference proteome</keyword>
<dbReference type="Pfam" id="PF00512">
    <property type="entry name" value="HisKA"/>
    <property type="match status" value="1"/>
</dbReference>
<dbReference type="Pfam" id="PF12833">
    <property type="entry name" value="HTH_18"/>
    <property type="match status" value="1"/>
</dbReference>
<evidence type="ECO:0000256" key="4">
    <source>
        <dbReference type="ARBA" id="ARBA00023015"/>
    </source>
</evidence>
<dbReference type="CDD" id="cd00075">
    <property type="entry name" value="HATPase"/>
    <property type="match status" value="1"/>
</dbReference>
<dbReference type="InterPro" id="IPR003661">
    <property type="entry name" value="HisK_dim/P_dom"/>
</dbReference>
<dbReference type="SMART" id="SM00387">
    <property type="entry name" value="HATPase_c"/>
    <property type="match status" value="1"/>
</dbReference>
<sequence>MFAKRHIFLVSLFIILSNGLIQGQQKYSVQYYSTEHGLSHQAVTCMLKDKDGFMWFGTWDGIDRFDGQKFLPFKSSPADRLPLGNGRIDQIIEDQSGHIWLLAYDRQIYEFDKRNRKFARLSTPVPGVQAGKIGFKKIHAAANGWVWVESDEHGLFCVPQNNMDGVSYRYYNKAKNGFRLPGDSIRFFHTDKKNRIWIGGNSGLACLSPDSSGEYRTDGRVPASFEGATDFVAVQEDEYCLYFAAKDGRLITYTKATKTFTTRRLVDGQITALLRSKNAEVIYAAISDGRLVCMDIASQSPLVIASSMPKFSHSLYEDSNGCLWIEPEESGAIRFNPHNKQFVFFPAKERTVTKYIGNRYRILEDNSGTIWVNLKGGGFGYYNTQNGTIENRVSTVDTSMYRLPPFVLNTYLDNSGVLWMTTYERELIKIVSHGNDFVQRGLVAQKASRWDNEVRGIYFDNKGRLWTGVKHGSVCVYSGDRLLTDIFVNPPPKEMSGVYSILQDSRGNIWLGTKGAGLFMASPVDSGHTKYLLQEVSPERNNQSVFCKEIYSLIEDRSGRIWIGSFDEGLFLATYTASGLKFTPAGKLIRSFPKDGFQKIRHLATDHDGNLWAGTTSGLVVINITGNDIASYPSWTYKSETTLPNSLGNNDIQFILHDSQNRMWLGTSGGGLYNASGADPLKSLSFRGYTRQEGMPNDYVLSFAEDVQGNLWLATANGIARFNPANGSFRNYNSNDGLSRVSFSEASVCQKPDGQLIFGNTRGLLSFYPGKMDSKLMRGEIALTNLQVNNKDIKPGIAGGVLEKDINFIEKLTLSYDQNILSFDFAFLDYRAGNHQSLDYRLMGFDSTWYKDKQLRRATYTNLSPGEYKFQLRVQDADGYTDPPFRSLTITILPPPWKTWWAYLLYAVVLCALFFIIRKYALTLIRLRHKIVVERKLAALKLNFFTSLSHELRTPLTLIVNPLEQLARKEKLSPEGVEYVDVARKNADRMVRFINQLLDLRKTQSNSAVLNLSRIGIVSFAERICDHFTGAAKAKGIAVTIEADEEVQVWGDAEKLEVVIYNLLANALKFTPEGRTIQLFIKSEEETFSVGVSDEGPGVPADKLEKIFELFYEEPHNSSDLKGTGIGLALCREFVELHGGKIWAENNSTGGLTVWFRLTKRIQQEQAETNTVYPDTTYIQPVITSAGQSVTPESAFGRATPASDAPLVLLVEDNNDLRSFISAQLKERYRVETAQNGREGLEKIKVLMPDLVVSDIMMPEMDGIRMLDKIKNDITVSHIPVVLLSAKSSIESQVEGLRFGADFYITKPFNTEMLFTAIDNLITRRKRLFESLVKNHGTISVEPKPLLMTPKDEVFLKTVIQLVEERMVEPDFNIELVAEGMSMSRTTFYKKFKSLTAMTPVEFVRDFRLEKAKQYLEAGDNNVSEVAYMTGFSNPNYFSTCFKEKYGRSPSEFIRPKSS</sequence>
<dbReference type="EMBL" id="JAKLTR010000002">
    <property type="protein sequence ID" value="MCG2613360.1"/>
    <property type="molecule type" value="Genomic_DNA"/>
</dbReference>
<dbReference type="Pfam" id="PF02518">
    <property type="entry name" value="HATPase_c"/>
    <property type="match status" value="1"/>
</dbReference>
<dbReference type="PRINTS" id="PR00344">
    <property type="entry name" value="BCTRLSENSOR"/>
</dbReference>
<dbReference type="Gene3D" id="3.30.565.10">
    <property type="entry name" value="Histidine kinase-like ATPase, C-terminal domain"/>
    <property type="match status" value="1"/>
</dbReference>
<dbReference type="SUPFAM" id="SSF55874">
    <property type="entry name" value="ATPase domain of HSP90 chaperone/DNA topoisomerase II/histidine kinase"/>
    <property type="match status" value="1"/>
</dbReference>
<dbReference type="InterPro" id="IPR011110">
    <property type="entry name" value="Reg_prop"/>
</dbReference>
<protein>
    <recommendedName>
        <fullName evidence="2">histidine kinase</fullName>
        <ecNumber evidence="2">2.7.13.3</ecNumber>
    </recommendedName>
</protein>
<dbReference type="EC" id="2.7.13.3" evidence="2"/>
<dbReference type="InterPro" id="IPR036890">
    <property type="entry name" value="HATPase_C_sf"/>
</dbReference>
<evidence type="ECO:0000256" key="2">
    <source>
        <dbReference type="ARBA" id="ARBA00012438"/>
    </source>
</evidence>
<evidence type="ECO:0000256" key="7">
    <source>
        <dbReference type="PROSITE-ProRule" id="PRU00169"/>
    </source>
</evidence>